<reference evidence="1" key="1">
    <citation type="journal article" date="2020" name="BMC Genomics">
        <title>Precursor peptide-targeted mining of more than one hundred thousand genomes expands the lanthipeptide natural product family.</title>
        <authorList>
            <person name="Walker M.C."/>
            <person name="Eslami S.M."/>
            <person name="Hetrick K.J."/>
            <person name="Ackenhusen S.E."/>
            <person name="Mitchell D.A."/>
            <person name="van der Donk W.A."/>
        </authorList>
    </citation>
    <scope>NUCLEOTIDE SEQUENCE</scope>
    <source>
        <strain evidence="1">WC-3908</strain>
    </source>
</reference>
<reference evidence="1" key="2">
    <citation type="submission" date="2020-02" db="EMBL/GenBank/DDBJ databases">
        <authorList>
            <person name="Metcalf W.W."/>
        </authorList>
    </citation>
    <scope>NUCLEOTIDE SEQUENCE</scope>
    <source>
        <strain evidence="1">WC-3908</strain>
    </source>
</reference>
<gene>
    <name evidence="1" type="primary">brtA2</name>
</gene>
<name>A0A7D4WZ12_STRRM</name>
<dbReference type="NCBIfam" id="NF038161">
    <property type="entry name" value="lant_II_LchA2"/>
    <property type="match status" value="1"/>
</dbReference>
<organism evidence="1">
    <name type="scientific">Streptomyces rimosus subsp. rimosus</name>
    <dbReference type="NCBI Taxonomy" id="132474"/>
    <lineage>
        <taxon>Bacteria</taxon>
        <taxon>Bacillati</taxon>
        <taxon>Actinomycetota</taxon>
        <taxon>Actinomycetes</taxon>
        <taxon>Kitasatosporales</taxon>
        <taxon>Streptomycetaceae</taxon>
        <taxon>Streptomyces</taxon>
    </lineage>
</organism>
<sequence length="52" mass="5539">MEQQDFLGAYDELELIELSEEEWHGGTGPLCVAASVAASAAFCPTTKCTSKC</sequence>
<accession>A0A7D4WZ12</accession>
<proteinExistence type="predicted"/>
<dbReference type="EMBL" id="MT037000">
    <property type="protein sequence ID" value="QKV49894.1"/>
    <property type="molecule type" value="Genomic_DNA"/>
</dbReference>
<protein>
    <submittedName>
        <fullName evidence="1">BrtA2</fullName>
    </submittedName>
</protein>
<evidence type="ECO:0000313" key="1">
    <source>
        <dbReference type="EMBL" id="QKV49894.1"/>
    </source>
</evidence>
<dbReference type="AlphaFoldDB" id="A0A7D4WZ12"/>